<evidence type="ECO:0000313" key="2">
    <source>
        <dbReference type="Proteomes" id="UP001566132"/>
    </source>
</evidence>
<comment type="caution">
    <text evidence="1">The sequence shown here is derived from an EMBL/GenBank/DDBJ whole genome shotgun (WGS) entry which is preliminary data.</text>
</comment>
<organism evidence="1 2">
    <name type="scientific">Hypothenemus hampei</name>
    <name type="common">Coffee berry borer</name>
    <dbReference type="NCBI Taxonomy" id="57062"/>
    <lineage>
        <taxon>Eukaryota</taxon>
        <taxon>Metazoa</taxon>
        <taxon>Ecdysozoa</taxon>
        <taxon>Arthropoda</taxon>
        <taxon>Hexapoda</taxon>
        <taxon>Insecta</taxon>
        <taxon>Pterygota</taxon>
        <taxon>Neoptera</taxon>
        <taxon>Endopterygota</taxon>
        <taxon>Coleoptera</taxon>
        <taxon>Polyphaga</taxon>
        <taxon>Cucujiformia</taxon>
        <taxon>Curculionidae</taxon>
        <taxon>Scolytinae</taxon>
        <taxon>Hypothenemus</taxon>
    </lineage>
</organism>
<dbReference type="Proteomes" id="UP001566132">
    <property type="component" value="Unassembled WGS sequence"/>
</dbReference>
<dbReference type="EMBL" id="JBDJPC010000013">
    <property type="protein sequence ID" value="KAL1488839.1"/>
    <property type="molecule type" value="Genomic_DNA"/>
</dbReference>
<name>A0ABD1E539_HYPHA</name>
<proteinExistence type="predicted"/>
<protein>
    <submittedName>
        <fullName evidence="1">Uncharacterized protein</fullName>
    </submittedName>
</protein>
<reference evidence="1 2" key="1">
    <citation type="submission" date="2024-05" db="EMBL/GenBank/DDBJ databases">
        <title>Genetic variation in Jamaican populations of the coffee berry borer (Hypothenemus hampei).</title>
        <authorList>
            <person name="Errbii M."/>
            <person name="Myrie A."/>
        </authorList>
    </citation>
    <scope>NUCLEOTIDE SEQUENCE [LARGE SCALE GENOMIC DNA]</scope>
    <source>
        <strain evidence="1">JA-Hopewell-2020-01-JO</strain>
        <tissue evidence="1">Whole body</tissue>
    </source>
</reference>
<evidence type="ECO:0000313" key="1">
    <source>
        <dbReference type="EMBL" id="KAL1488839.1"/>
    </source>
</evidence>
<dbReference type="AlphaFoldDB" id="A0ABD1E539"/>
<keyword evidence="2" id="KW-1185">Reference proteome</keyword>
<gene>
    <name evidence="1" type="ORF">ABEB36_014634</name>
</gene>
<accession>A0ABD1E539</accession>
<sequence>MQNITSGFKNTGIYPLNTNIFIAHDFLPSEISNLPDILTTEMNTNLRPDTTSSIIDMSQVKDIFKKLLSDKEKSKEKK</sequence>